<evidence type="ECO:0000313" key="1">
    <source>
        <dbReference type="EMBL" id="MCQ6960474.1"/>
    </source>
</evidence>
<reference evidence="1 2" key="1">
    <citation type="submission" date="2022-07" db="EMBL/GenBank/DDBJ databases">
        <title>Mucilaginibacter sp. JC4.</title>
        <authorList>
            <person name="Le V."/>
            <person name="Ko S.-R."/>
            <person name="Ahn C.-Y."/>
            <person name="Oh H.-M."/>
        </authorList>
    </citation>
    <scope>NUCLEOTIDE SEQUENCE [LARGE SCALE GENOMIC DNA]</scope>
    <source>
        <strain evidence="1 2">JC4</strain>
    </source>
</reference>
<dbReference type="Gene3D" id="2.60.120.620">
    <property type="entry name" value="q2cbj1_9rhob like domain"/>
    <property type="match status" value="1"/>
</dbReference>
<dbReference type="SUPFAM" id="SSF51197">
    <property type="entry name" value="Clavaminate synthase-like"/>
    <property type="match status" value="1"/>
</dbReference>
<dbReference type="RefSeq" id="WP_256540653.1">
    <property type="nucleotide sequence ID" value="NZ_JANHOH010000007.1"/>
</dbReference>
<organism evidence="1 2">
    <name type="scientific">Mucilaginibacter aquariorum</name>
    <dbReference type="NCBI Taxonomy" id="2967225"/>
    <lineage>
        <taxon>Bacteria</taxon>
        <taxon>Pseudomonadati</taxon>
        <taxon>Bacteroidota</taxon>
        <taxon>Sphingobacteriia</taxon>
        <taxon>Sphingobacteriales</taxon>
        <taxon>Sphingobacteriaceae</taxon>
        <taxon>Mucilaginibacter</taxon>
    </lineage>
</organism>
<keyword evidence="2" id="KW-1185">Reference proteome</keyword>
<dbReference type="PANTHER" id="PTHR31630">
    <property type="entry name" value="PHYTANOYL-COA DIOXYGENASE-RELATED-RELATED"/>
    <property type="match status" value="1"/>
</dbReference>
<accession>A0ABT1T783</accession>
<comment type="caution">
    <text evidence="1">The sequence shown here is derived from an EMBL/GenBank/DDBJ whole genome shotgun (WGS) entry which is preliminary data.</text>
</comment>
<keyword evidence="1" id="KW-0560">Oxidoreductase</keyword>
<sequence>MSSEMTLPSPHETGKLKIKQLKRFWYATLLNRDNNINTGLQEEWQLNKILLGTLNLGLEQAIIYIYQNTLSFEALEDWIVKTAGIPDSGSVERFNRMFDGEEAETESVSPVLSAEDLLFFEINGYVVIKNAVPKEDCEEAINVICDFLGIKSDRPDTWYQPNIARQGIMVQLFQHPILTKNRGSDKIRGAFEQLWQKKNIWMNNDRVGFNPPETTSWKFPGPDLHWDCSLELPIPFGLQGILYLSDTAANQGAFTLVPGFQHRLESWLKSLPPGADPRQQNLHTLGSKPITGEAGDFIIWQQALQHGSSPNTSTQPRFVQYICYQPVDYTEHTNWR</sequence>
<name>A0ABT1T783_9SPHI</name>
<protein>
    <submittedName>
        <fullName evidence="1">Phytanoyl-CoA dioxygenase family protein</fullName>
    </submittedName>
</protein>
<gene>
    <name evidence="1" type="ORF">NPE20_21015</name>
</gene>
<dbReference type="EMBL" id="JANHOH010000007">
    <property type="protein sequence ID" value="MCQ6960474.1"/>
    <property type="molecule type" value="Genomic_DNA"/>
</dbReference>
<dbReference type="Pfam" id="PF05721">
    <property type="entry name" value="PhyH"/>
    <property type="match status" value="1"/>
</dbReference>
<keyword evidence="1" id="KW-0223">Dioxygenase</keyword>
<dbReference type="InterPro" id="IPR008775">
    <property type="entry name" value="Phytyl_CoA_dOase-like"/>
</dbReference>
<proteinExistence type="predicted"/>
<dbReference type="PANTHER" id="PTHR31630:SF6">
    <property type="entry name" value="PHYTANOYL-COA DIOXYGENASE-RELATED"/>
    <property type="match status" value="1"/>
</dbReference>
<dbReference type="GO" id="GO:0051213">
    <property type="term" value="F:dioxygenase activity"/>
    <property type="evidence" value="ECO:0007669"/>
    <property type="project" value="UniProtKB-KW"/>
</dbReference>
<dbReference type="Proteomes" id="UP001204376">
    <property type="component" value="Unassembled WGS sequence"/>
</dbReference>
<evidence type="ECO:0000313" key="2">
    <source>
        <dbReference type="Proteomes" id="UP001204376"/>
    </source>
</evidence>